<name>A0A7J6G3C0_CANSA</name>
<dbReference type="EMBL" id="JAATIP010000079">
    <property type="protein sequence ID" value="KAF4377486.1"/>
    <property type="molecule type" value="Genomic_DNA"/>
</dbReference>
<dbReference type="Pfam" id="PF03004">
    <property type="entry name" value="Transposase_24"/>
    <property type="match status" value="1"/>
</dbReference>
<reference evidence="1 2" key="1">
    <citation type="journal article" date="2020" name="bioRxiv">
        <title>Sequence and annotation of 42 cannabis genomes reveals extensive copy number variation in cannabinoid synthesis and pathogen resistance genes.</title>
        <authorList>
            <person name="Mckernan K.J."/>
            <person name="Helbert Y."/>
            <person name="Kane L.T."/>
            <person name="Ebling H."/>
            <person name="Zhang L."/>
            <person name="Liu B."/>
            <person name="Eaton Z."/>
            <person name="Mclaughlin S."/>
            <person name="Kingan S."/>
            <person name="Baybayan P."/>
            <person name="Concepcion G."/>
            <person name="Jordan M."/>
            <person name="Riva A."/>
            <person name="Barbazuk W."/>
            <person name="Harkins T."/>
        </authorList>
    </citation>
    <scope>NUCLEOTIDE SEQUENCE [LARGE SCALE GENOMIC DNA]</scope>
    <source>
        <strain evidence="2">cv. Jamaican Lion 4</strain>
        <tissue evidence="1">Leaf</tissue>
    </source>
</reference>
<gene>
    <name evidence="1" type="ORF">F8388_024977</name>
</gene>
<evidence type="ECO:0000313" key="1">
    <source>
        <dbReference type="EMBL" id="KAF4377486.1"/>
    </source>
</evidence>
<organism evidence="1 2">
    <name type="scientific">Cannabis sativa</name>
    <name type="common">Hemp</name>
    <name type="synonym">Marijuana</name>
    <dbReference type="NCBI Taxonomy" id="3483"/>
    <lineage>
        <taxon>Eukaryota</taxon>
        <taxon>Viridiplantae</taxon>
        <taxon>Streptophyta</taxon>
        <taxon>Embryophyta</taxon>
        <taxon>Tracheophyta</taxon>
        <taxon>Spermatophyta</taxon>
        <taxon>Magnoliopsida</taxon>
        <taxon>eudicotyledons</taxon>
        <taxon>Gunneridae</taxon>
        <taxon>Pentapetalae</taxon>
        <taxon>rosids</taxon>
        <taxon>fabids</taxon>
        <taxon>Rosales</taxon>
        <taxon>Cannabaceae</taxon>
        <taxon>Cannabis</taxon>
    </lineage>
</organism>
<protein>
    <submittedName>
        <fullName evidence="1">Uncharacterized protein</fullName>
    </submittedName>
</protein>
<evidence type="ECO:0000313" key="2">
    <source>
        <dbReference type="Proteomes" id="UP000525078"/>
    </source>
</evidence>
<dbReference type="InterPro" id="IPR004252">
    <property type="entry name" value="Probable_transposase_24"/>
</dbReference>
<dbReference type="Proteomes" id="UP000525078">
    <property type="component" value="Unassembled WGS sequence"/>
</dbReference>
<comment type="caution">
    <text evidence="1">The sequence shown here is derived from an EMBL/GenBank/DDBJ whole genome shotgun (WGS) entry which is preliminary data.</text>
</comment>
<accession>A0A7J6G3C0</accession>
<proteinExistence type="predicted"/>
<sequence>MSKTQDIDVANLMACSPHGSIRDNEDFINDDDEEIVNDDVDDIDVVISYYVARSHGGDGGSQPPPSLSRIPTTCRTLKAVGDNGKLFIRLIGNIMGFNVPPYYGCWENIPKAYKMPIPPKFGEYFHLDRSWPYWHEVLSSIDNKCKRHYKDRKSRHKQHFKDVGGYDDVEKAKKIHQKDKMLQHGIYKLISHFLNPKHIERSKKNIANRAKYLYPSLQGSSSYANHRYKRMNQETKELPGIIDTWHDMHHRTNGEWVNDIAMAHYDCIKGFVQGVAQIVNAVMKRQNNNLKAIRQLLQTMCPTATIPEFEDATIDVNELVQTIMAQF</sequence>
<dbReference type="AlphaFoldDB" id="A0A7J6G3C0"/>